<evidence type="ECO:0000256" key="1">
    <source>
        <dbReference type="SAM" id="MobiDB-lite"/>
    </source>
</evidence>
<evidence type="ECO:0000313" key="2">
    <source>
        <dbReference type="Ensembl" id="ENSP00000519326.1"/>
    </source>
</evidence>
<evidence type="ECO:0000313" key="3">
    <source>
        <dbReference type="Proteomes" id="UP000005640"/>
    </source>
</evidence>
<feature type="region of interest" description="Disordered" evidence="1">
    <location>
        <begin position="22"/>
        <end position="68"/>
    </location>
</feature>
<reference evidence="2 3" key="2">
    <citation type="journal article" date="2004" name="Nature">
        <title>Finishing the euchromatic sequence of the human genome.</title>
        <authorList>
            <consortium name="International Human Genome Sequencing Consortium"/>
        </authorList>
    </citation>
    <scope>NUCLEOTIDE SEQUENCE [LARGE SCALE GENOMIC DNA]</scope>
</reference>
<dbReference type="Ensembl" id="ENST00000714035.1">
    <property type="protein sequence ID" value="ENSP00000519326.1"/>
    <property type="gene ID" value="ENSG00000117118.12"/>
</dbReference>
<dbReference type="Proteomes" id="UP000005640">
    <property type="component" value="Chromosome 1"/>
</dbReference>
<protein>
    <submittedName>
        <fullName evidence="2">Succinate dehydrogenase complex iron sulfur subunit B</fullName>
    </submittedName>
</protein>
<dbReference type="Ensembl" id="ENST00000714035.1">
    <property type="protein sequence ID" value="ENSP00000519326.1"/>
    <property type="gene ID" value="ENSG00000117118.13"/>
</dbReference>
<accession>A0AAQ5BHA5</accession>
<dbReference type="EMBL" id="AL049569">
    <property type="status" value="NOT_ANNOTATED_CDS"/>
    <property type="molecule type" value="Genomic_DNA"/>
</dbReference>
<dbReference type="AlphaFoldDB" id="A0AAQ5BHA5"/>
<sequence length="126" mass="13524">MAAVVALSLRRRLPATTLGGACLQVSPGASEREKSGKPQRLPGADGAAERLRKHRARPQGDGGPPPPGAVLWFGFEHPCQVIFLRLAAACLPRSPDSCSHSSPYQEICHLSMGPRQGWRQTSYADL</sequence>
<dbReference type="GeneTree" id="ENSGT00390000013558"/>
<reference evidence="2" key="4">
    <citation type="submission" date="2025-08" db="UniProtKB">
        <authorList>
            <consortium name="Ensembl"/>
        </authorList>
    </citation>
    <scope>IDENTIFICATION</scope>
</reference>
<keyword evidence="3" id="KW-1185">Reference proteome</keyword>
<proteinExistence type="predicted"/>
<dbReference type="OpenTargets" id="ENSG00000117118"/>
<gene>
    <name evidence="2" type="primary">SDHB</name>
</gene>
<reference evidence="2 3" key="3">
    <citation type="journal article" date="2006" name="Nature">
        <title>The DNA sequence and biological annotation of human chromosome 1.</title>
        <authorList>
            <person name="Gregory S.G."/>
            <person name="Barlow K.F."/>
            <person name="McLay K.E."/>
            <person name="Kaul R."/>
            <person name="Swarbreck D."/>
            <person name="Dunham A."/>
            <person name="Scott C.E."/>
            <person name="Howe K.L."/>
            <person name="Woodfine K."/>
            <person name="Spencer C.C."/>
            <person name="Jones M.C."/>
            <person name="Gillson C."/>
            <person name="Searle S."/>
            <person name="Zhou Y."/>
            <person name="Kokocinski F."/>
            <person name="McDonald L."/>
            <person name="Evans R."/>
            <person name="Phillips K."/>
            <person name="Atkinson A."/>
            <person name="Cooper R."/>
            <person name="Jones C."/>
            <person name="Hall R.E."/>
            <person name="Andrews T.D."/>
            <person name="Lloyd C."/>
            <person name="Ainscough R."/>
            <person name="Almeida J.P."/>
            <person name="Ambrose K.D."/>
            <person name="Anderson F."/>
            <person name="Andrew R.W."/>
            <person name="Ashwell R.I."/>
            <person name="Aubin K."/>
            <person name="Babbage A.K."/>
            <person name="Bagguley C.L."/>
            <person name="Bailey J."/>
            <person name="Beasley H."/>
            <person name="Bethel G."/>
            <person name="Bird C.P."/>
            <person name="Bray-Allen S."/>
            <person name="Brown J.Y."/>
            <person name="Brown A.J."/>
            <person name="Buckley D."/>
            <person name="Burton J."/>
            <person name="Bye J."/>
            <person name="Carder C."/>
            <person name="Chapman J.C."/>
            <person name="Clark S.Y."/>
            <person name="Clarke G."/>
            <person name="Clee C."/>
            <person name="Cobley V."/>
            <person name="Collier R.E."/>
            <person name="Corby N."/>
            <person name="Coville G.J."/>
            <person name="Davies J."/>
            <person name="Deadman R."/>
            <person name="Dunn M."/>
            <person name="Earthrowl M."/>
            <person name="Ellington A.G."/>
            <person name="Errington H."/>
            <person name="Frankish A."/>
            <person name="Frankland J."/>
            <person name="French L."/>
            <person name="Garner P."/>
            <person name="Garnett J."/>
            <person name="Gay L."/>
            <person name="Ghori M.R."/>
            <person name="Gibson R."/>
            <person name="Gilby L.M."/>
            <person name="Gillett W."/>
            <person name="Glithero R.J."/>
            <person name="Grafham D.V."/>
            <person name="Griffiths C."/>
            <person name="Griffiths-Jones S."/>
            <person name="Grocock R."/>
            <person name="Hammond S."/>
            <person name="Harrison E.S."/>
            <person name="Hart E."/>
            <person name="Haugen E."/>
            <person name="Heath P.D."/>
            <person name="Holmes S."/>
            <person name="Holt K."/>
            <person name="Howden P.J."/>
            <person name="Hunt A.R."/>
            <person name="Hunt S.E."/>
            <person name="Hunter G."/>
            <person name="Isherwood J."/>
            <person name="James R."/>
            <person name="Johnson C."/>
            <person name="Johnson D."/>
            <person name="Joy A."/>
            <person name="Kay M."/>
            <person name="Kershaw J.K."/>
            <person name="Kibukawa M."/>
            <person name="Kimberley A.M."/>
            <person name="King A."/>
            <person name="Knights A.J."/>
            <person name="Lad H."/>
            <person name="Laird G."/>
            <person name="Lawlor S."/>
            <person name="Leongamornlert D.A."/>
            <person name="Lloyd D.M."/>
            <person name="Loveland J."/>
            <person name="Lovell J."/>
            <person name="Lush M.J."/>
            <person name="Lyne R."/>
            <person name="Martin S."/>
            <person name="Mashreghi-Mohammadi M."/>
            <person name="Matthews L."/>
            <person name="Matthews N.S."/>
            <person name="McLaren S."/>
            <person name="Milne S."/>
            <person name="Mistry S."/>
            <person name="Moore M.J."/>
            <person name="Nickerson T."/>
            <person name="O'Dell C.N."/>
            <person name="Oliver K."/>
            <person name="Palmeiri A."/>
            <person name="Palmer S.A."/>
            <person name="Parker A."/>
            <person name="Patel D."/>
            <person name="Pearce A.V."/>
            <person name="Peck A.I."/>
            <person name="Pelan S."/>
            <person name="Phelps K."/>
            <person name="Phillimore B.J."/>
            <person name="Plumb R."/>
            <person name="Rajan J."/>
            <person name="Raymond C."/>
            <person name="Rouse G."/>
            <person name="Saenphimmachak C."/>
            <person name="Sehra H.K."/>
            <person name="Sheridan E."/>
            <person name="Shownkeen R."/>
            <person name="Sims S."/>
            <person name="Skuce C.D."/>
            <person name="Smith M."/>
            <person name="Steward C."/>
            <person name="Subramanian S."/>
            <person name="Sycamore N."/>
            <person name="Tracey A."/>
            <person name="Tromans A."/>
            <person name="Van Helmond Z."/>
            <person name="Wall M."/>
            <person name="Wallis J.M."/>
            <person name="White S."/>
            <person name="Whitehead S.L."/>
            <person name="Wilkinson J.E."/>
            <person name="Willey D.L."/>
            <person name="Williams H."/>
            <person name="Wilming L."/>
            <person name="Wray P.W."/>
            <person name="Wu Z."/>
            <person name="Coulson A."/>
            <person name="Vaudin M."/>
            <person name="Sulston J.E."/>
            <person name="Durbin R."/>
            <person name="Hubbard T."/>
            <person name="Wooster R."/>
            <person name="Dunham I."/>
            <person name="Carter N.P."/>
            <person name="McVean G."/>
            <person name="Ross M.T."/>
            <person name="Harrow J."/>
            <person name="Olson M.V."/>
            <person name="Beck S."/>
            <person name="Rogers J."/>
            <person name="Bentley D.R."/>
            <person name="Banerjee R."/>
            <person name="Bryant S.P."/>
            <person name="Burford D.C."/>
            <person name="Burrill W.D."/>
            <person name="Clegg S.M."/>
            <person name="Dhami P."/>
            <person name="Dovey O."/>
            <person name="Faulkner L.M."/>
            <person name="Gribble S.M."/>
            <person name="Langford C.F."/>
            <person name="Pandian R.D."/>
            <person name="Porter K.M."/>
            <person name="Prigmore E."/>
        </authorList>
    </citation>
    <scope>NUCLEOTIDE SEQUENCE [LARGE SCALE GENOMIC DNA]</scope>
</reference>
<reference evidence="2 3" key="1">
    <citation type="journal article" date="2001" name="Nature">
        <title>Initial sequencing and analysis of the human genome.</title>
        <authorList>
            <consortium name="International Human Genome Sequencing Consortium"/>
            <person name="Lander E.S."/>
            <person name="Linton L.M."/>
            <person name="Birren B."/>
            <person name="Nusbaum C."/>
            <person name="Zody M.C."/>
            <person name="Baldwin J."/>
            <person name="Devon K."/>
            <person name="Dewar K."/>
            <person name="Doyle M."/>
            <person name="FitzHugh W."/>
            <person name="Funke R."/>
            <person name="Gage D."/>
            <person name="Harris K."/>
            <person name="Heaford A."/>
            <person name="Howland J."/>
            <person name="Kann L."/>
            <person name="Lehoczky J."/>
            <person name="LeVine R."/>
            <person name="McEwan P."/>
            <person name="McKernan K."/>
            <person name="Meldrim J."/>
            <person name="Mesirov J.P."/>
            <person name="Miranda C."/>
            <person name="Morris W."/>
            <person name="Naylor J."/>
            <person name="Raymond C."/>
            <person name="Rosetti M."/>
            <person name="Santos R."/>
            <person name="Sheridan A."/>
            <person name="Sougnez C."/>
            <person name="Stange-Thomann N."/>
            <person name="Stojanovic N."/>
            <person name="Subramanian A."/>
            <person name="Wyman D."/>
            <person name="Rogers J."/>
            <person name="Sulston J."/>
            <person name="Ainscough R."/>
            <person name="Beck S."/>
            <person name="Bentley D."/>
            <person name="Burton J."/>
            <person name="Clee C."/>
            <person name="Carter N."/>
            <person name="Coulson A."/>
            <person name="Deadman R."/>
            <person name="Deloukas P."/>
            <person name="Dunham A."/>
            <person name="Dunham I."/>
            <person name="Durbin R."/>
            <person name="French L."/>
            <person name="Grafham D."/>
            <person name="Gregory S."/>
            <person name="Hubbard T."/>
            <person name="Humphray S."/>
            <person name="Hunt A."/>
            <person name="Jones M."/>
            <person name="Lloyd C."/>
            <person name="McMurray A."/>
            <person name="Matthews L."/>
            <person name="Mercer S."/>
            <person name="Milne S."/>
            <person name="Mullikin J.C."/>
            <person name="Mungall A."/>
            <person name="Plumb R."/>
            <person name="Ross M."/>
            <person name="Shownkeen R."/>
            <person name="Sims S."/>
            <person name="Waterston R.H."/>
            <person name="Wilson R.K."/>
            <person name="Hillier L.W."/>
            <person name="McPherson J.D."/>
            <person name="Marra M.A."/>
            <person name="Mardis E.R."/>
            <person name="Fulton L.A."/>
            <person name="Chinwalla A.T."/>
            <person name="Pepin K.H."/>
            <person name="Gish W.R."/>
            <person name="Chissoe S.L."/>
            <person name="Wendl M.C."/>
            <person name="Delehaunty K.D."/>
            <person name="Miner T.L."/>
            <person name="Delehaunty A."/>
            <person name="Kramer J.B."/>
            <person name="Cook L.L."/>
            <person name="Fulton R.S."/>
            <person name="Johnson D.L."/>
            <person name="Minx P.J."/>
            <person name="Clifton S.W."/>
            <person name="Hawkins T."/>
            <person name="Branscomb E."/>
            <person name="Predki P."/>
            <person name="Richardson P."/>
            <person name="Wenning S."/>
            <person name="Slezak T."/>
            <person name="Doggett N."/>
            <person name="Cheng J.F."/>
            <person name="Olsen A."/>
            <person name="Lucas S."/>
            <person name="Elkin C."/>
            <person name="Uberbacher E."/>
            <person name="Frazier M."/>
            <person name="Gibbs R.A."/>
            <person name="Muzny D.M."/>
            <person name="Scherer S.E."/>
            <person name="Bouck J.B."/>
            <person name="Sodergren E.J."/>
            <person name="Worley K.C."/>
            <person name="Rives C.M."/>
            <person name="Gorrell J.H."/>
            <person name="Metzker M.L."/>
            <person name="Naylor S.L."/>
            <person name="Kucherlapati R.S."/>
            <person name="Nelson D.L."/>
            <person name="Weinstock G.M."/>
            <person name="Sakaki Y."/>
            <person name="Fujiyama A."/>
            <person name="Hattori M."/>
            <person name="Yada T."/>
            <person name="Toyoda A."/>
            <person name="Itoh T."/>
            <person name="Kawagoe C."/>
            <person name="Watanabe H."/>
            <person name="Totoki Y."/>
            <person name="Taylor T."/>
            <person name="Weissenbach J."/>
            <person name="Heilig R."/>
            <person name="Saurin W."/>
            <person name="Artiguenave F."/>
            <person name="Brottier P."/>
            <person name="Bruls T."/>
            <person name="Pelletier E."/>
            <person name="Robert C."/>
            <person name="Wincker P."/>
            <person name="Smith D.R."/>
            <person name="Doucette-Stamm L."/>
            <person name="Rubenfield M."/>
            <person name="Weinstock K."/>
            <person name="Lee H.M."/>
            <person name="Dubois J."/>
            <person name="Rosenthal A."/>
            <person name="Platzer M."/>
            <person name="Nyakatura G."/>
            <person name="Taudien S."/>
            <person name="Rump A."/>
            <person name="Yang H."/>
            <person name="Yu J."/>
            <person name="Wang J."/>
            <person name="Huang G."/>
            <person name="Gu J."/>
            <person name="Hood L."/>
            <person name="Rowen L."/>
            <person name="Madan A."/>
            <person name="Qin S."/>
            <person name="Davis R.W."/>
            <person name="Federspiel N.A."/>
            <person name="Abola A.P."/>
            <person name="Proctor M.J."/>
            <person name="Myers R.M."/>
            <person name="Schmutz J."/>
            <person name="Dickson M."/>
            <person name="Grimwood J."/>
            <person name="Cox D.R."/>
            <person name="Olson M.V."/>
            <person name="Kaul R."/>
            <person name="Raymond C."/>
            <person name="Shimizu N."/>
            <person name="Kawasaki K."/>
            <person name="Minoshima S."/>
            <person name="Evans G.A."/>
            <person name="Athanasiou M."/>
            <person name="Schultz R."/>
            <person name="Roe B.A."/>
            <person name="Chen F."/>
            <person name="Pan H."/>
            <person name="Ramser J."/>
            <person name="Lehrach H."/>
            <person name="Reinhardt R."/>
            <person name="McCombie W.R."/>
            <person name="de la Bastide M."/>
            <person name="Dedhia N."/>
            <person name="Blocker H."/>
            <person name="Hornischer K."/>
            <person name="Nordsiek G."/>
            <person name="Agarwala R."/>
            <person name="Aravind L."/>
            <person name="Bailey J.A."/>
            <person name="Bateman A."/>
            <person name="Batzoglou S."/>
            <person name="Birney E."/>
            <person name="Bork P."/>
            <person name="Brown D.G."/>
            <person name="Burge C.B."/>
            <person name="Cerutti L."/>
            <person name="Chen H.C."/>
            <person name="Church D."/>
            <person name="Clamp M."/>
            <person name="Copley R.R."/>
            <person name="Doerks T."/>
            <person name="Eddy S.R."/>
            <person name="Eichler E.E."/>
            <person name="Furey T.S."/>
            <person name="Galagan J."/>
            <person name="Gilbert J.G."/>
            <person name="Harmon C."/>
            <person name="Hayashizaki Y."/>
            <person name="Haussler D."/>
            <person name="Hermjakob H."/>
            <person name="Hokamp K."/>
            <person name="Jang W."/>
            <person name="Johnson L.S."/>
            <person name="Jones T.A."/>
            <person name="Kasif S."/>
            <person name="Kaspryzk A."/>
            <person name="Kennedy S."/>
            <person name="Kent W.J."/>
            <person name="Kitts P."/>
            <person name="Koonin E.V."/>
            <person name="Korf I."/>
            <person name="Kulp D."/>
            <person name="Lancet D."/>
            <person name="Lowe T.M."/>
            <person name="McLysaght A."/>
            <person name="Mikkelsen T."/>
            <person name="Moran J.V."/>
            <person name="Mulder N."/>
            <person name="Pollara V.J."/>
            <person name="Ponting C.P."/>
            <person name="Schuler G."/>
            <person name="Schultz J."/>
            <person name="Slater G."/>
            <person name="Smit A.F."/>
            <person name="Stupka E."/>
            <person name="Szustakowski J."/>
            <person name="Thierry-Mieg D."/>
            <person name="Thierry-Mieg J."/>
            <person name="Wagner L."/>
            <person name="Wallis J."/>
            <person name="Wheeler R."/>
            <person name="Williams A."/>
            <person name="Wolf Y.I."/>
            <person name="Wolfe K.H."/>
            <person name="Yang S.P."/>
            <person name="Yeh R.F."/>
            <person name="Collins F."/>
            <person name="Guyer M.S."/>
            <person name="Peterson J."/>
            <person name="Felsenfeld A."/>
            <person name="Wetterstrand K.A."/>
            <person name="Patrinos A."/>
            <person name="Morgan M.J."/>
            <person name="de Jong P."/>
            <person name="Catanese J.J."/>
            <person name="Osoegawa K."/>
            <person name="Shizuya H."/>
            <person name="Choi S."/>
            <person name="Chen Y.J."/>
        </authorList>
    </citation>
    <scope>NUCLEOTIDE SEQUENCE [LARGE SCALE GENOMIC DNA]</scope>
</reference>
<reference evidence="2" key="5">
    <citation type="submission" date="2025-09" db="UniProtKB">
        <authorList>
            <consortium name="Ensembl"/>
        </authorList>
    </citation>
    <scope>IDENTIFICATION</scope>
</reference>
<name>A0AAQ5BHA5_HUMAN</name>
<organism evidence="2 3">
    <name type="scientific">Homo sapiens</name>
    <name type="common">Human</name>
    <dbReference type="NCBI Taxonomy" id="9606"/>
    <lineage>
        <taxon>Eukaryota</taxon>
        <taxon>Metazoa</taxon>
        <taxon>Chordata</taxon>
        <taxon>Craniata</taxon>
        <taxon>Vertebrata</taxon>
        <taxon>Euteleostomi</taxon>
        <taxon>Mammalia</taxon>
        <taxon>Eutheria</taxon>
        <taxon>Euarchontoglires</taxon>
        <taxon>Primates</taxon>
        <taxon>Haplorrhini</taxon>
        <taxon>Catarrhini</taxon>
        <taxon>Hominidae</taxon>
        <taxon>Homo</taxon>
    </lineage>
</organism>
<dbReference type="HGNC" id="HGNC:10681">
    <property type="gene designation" value="SDHB"/>
</dbReference>